<feature type="domain" description="Endoribonuclease YicC-like C-terminal" evidence="7">
    <location>
        <begin position="193"/>
        <end position="312"/>
    </location>
</feature>
<evidence type="ECO:0000256" key="2">
    <source>
        <dbReference type="ARBA" id="ARBA00022722"/>
    </source>
</evidence>
<keyword evidence="9" id="KW-1185">Reference proteome</keyword>
<evidence type="ECO:0000256" key="3">
    <source>
        <dbReference type="ARBA" id="ARBA00022759"/>
    </source>
</evidence>
<keyword evidence="2" id="KW-0540">Nuclease</keyword>
<dbReference type="PANTHER" id="PTHR30636">
    <property type="entry name" value="UPF0701 PROTEIN YICC"/>
    <property type="match status" value="1"/>
</dbReference>
<dbReference type="Pfam" id="PF03755">
    <property type="entry name" value="YicC-like_N"/>
    <property type="match status" value="1"/>
</dbReference>
<dbReference type="PANTHER" id="PTHR30636:SF3">
    <property type="entry name" value="UPF0701 PROTEIN YICC"/>
    <property type="match status" value="1"/>
</dbReference>
<evidence type="ECO:0000313" key="8">
    <source>
        <dbReference type="EMBL" id="SFG36275.1"/>
    </source>
</evidence>
<organism evidence="8 9">
    <name type="scientific">Desulfotruncus arcticus DSM 17038</name>
    <dbReference type="NCBI Taxonomy" id="1121424"/>
    <lineage>
        <taxon>Bacteria</taxon>
        <taxon>Bacillati</taxon>
        <taxon>Bacillota</taxon>
        <taxon>Clostridia</taxon>
        <taxon>Eubacteriales</taxon>
        <taxon>Desulfallaceae</taxon>
        <taxon>Desulfotruncus</taxon>
    </lineage>
</organism>
<gene>
    <name evidence="8" type="ORF">SAMN05660649_01421</name>
</gene>
<dbReference type="AlphaFoldDB" id="A0A1I2R6B0"/>
<protein>
    <submittedName>
        <fullName evidence="8">TIGR00255 family protein</fullName>
    </submittedName>
</protein>
<evidence type="ECO:0000256" key="4">
    <source>
        <dbReference type="ARBA" id="ARBA00022801"/>
    </source>
</evidence>
<evidence type="ECO:0000259" key="7">
    <source>
        <dbReference type="Pfam" id="PF08340"/>
    </source>
</evidence>
<keyword evidence="4" id="KW-0378">Hydrolase</keyword>
<dbReference type="InterPro" id="IPR013551">
    <property type="entry name" value="YicC-like_C"/>
</dbReference>
<evidence type="ECO:0000256" key="1">
    <source>
        <dbReference type="ARBA" id="ARBA00001968"/>
    </source>
</evidence>
<dbReference type="Pfam" id="PF08340">
    <property type="entry name" value="YicC-like_C"/>
    <property type="match status" value="1"/>
</dbReference>
<feature type="domain" description="Endoribonuclease YicC-like N-terminal" evidence="6">
    <location>
        <begin position="22"/>
        <end position="176"/>
    </location>
</feature>
<comment type="similarity">
    <text evidence="5">Belongs to the YicC/YloC family.</text>
</comment>
<evidence type="ECO:0000313" key="9">
    <source>
        <dbReference type="Proteomes" id="UP000199337"/>
    </source>
</evidence>
<dbReference type="STRING" id="341036.SAMN05660649_01421"/>
<evidence type="ECO:0000259" key="6">
    <source>
        <dbReference type="Pfam" id="PF03755"/>
    </source>
</evidence>
<sequence length="312" mass="35606">MFVTGVNTKVNTLCALGGEKLIKSMTGFGRGEINNEKVKINVEMKSVNHRYCEIVLRMPRLLNVLEDRIKRVIQKRIARGRVEVYIKIELCGENRALVRADGELAASYLKALTELNSKFNLPGEIKISKLLQLPGVFNLEEPEEDVELWWPTLESTLHHALDGLMQMRIKEGKQLSEDVVVRAKRISEMVAQIERRSPVVVEEYRERLKQRLKDILEQGNLDPSRLEGEVVIFAERSSITEEIVRLGSHLTQLAGCLNSDESVGRKMDFLLQEMNREINTIASKASDLTINSLVVEVKSELEKIREQIQNME</sequence>
<dbReference type="NCBIfam" id="TIGR00255">
    <property type="entry name" value="YicC/YloC family endoribonuclease"/>
    <property type="match status" value="1"/>
</dbReference>
<reference evidence="9" key="1">
    <citation type="submission" date="2016-10" db="EMBL/GenBank/DDBJ databases">
        <authorList>
            <person name="Varghese N."/>
            <person name="Submissions S."/>
        </authorList>
    </citation>
    <scope>NUCLEOTIDE SEQUENCE [LARGE SCALE GENOMIC DNA]</scope>
    <source>
        <strain evidence="9">DSM 17038</strain>
    </source>
</reference>
<accession>A0A1I2R6B0</accession>
<dbReference type="EMBL" id="FOOX01000004">
    <property type="protein sequence ID" value="SFG36275.1"/>
    <property type="molecule type" value="Genomic_DNA"/>
</dbReference>
<keyword evidence="3" id="KW-0255">Endonuclease</keyword>
<dbReference type="InterPro" id="IPR013527">
    <property type="entry name" value="YicC-like_N"/>
</dbReference>
<name>A0A1I2R6B0_9FIRM</name>
<dbReference type="InterPro" id="IPR005229">
    <property type="entry name" value="YicC/YloC-like"/>
</dbReference>
<dbReference type="Proteomes" id="UP000199337">
    <property type="component" value="Unassembled WGS sequence"/>
</dbReference>
<comment type="cofactor">
    <cofactor evidence="1">
        <name>a divalent metal cation</name>
        <dbReference type="ChEBI" id="CHEBI:60240"/>
    </cofactor>
</comment>
<dbReference type="GO" id="GO:0004521">
    <property type="term" value="F:RNA endonuclease activity"/>
    <property type="evidence" value="ECO:0007669"/>
    <property type="project" value="InterPro"/>
</dbReference>
<dbReference type="GO" id="GO:0016787">
    <property type="term" value="F:hydrolase activity"/>
    <property type="evidence" value="ECO:0007669"/>
    <property type="project" value="UniProtKB-KW"/>
</dbReference>
<proteinExistence type="inferred from homology"/>
<evidence type="ECO:0000256" key="5">
    <source>
        <dbReference type="ARBA" id="ARBA00035648"/>
    </source>
</evidence>